<evidence type="ECO:0000313" key="2">
    <source>
        <dbReference type="Proteomes" id="UP000199120"/>
    </source>
</evidence>
<dbReference type="Gene3D" id="3.10.450.50">
    <property type="match status" value="1"/>
</dbReference>
<protein>
    <recommendedName>
        <fullName evidence="3">DUF4440 domain-containing protein</fullName>
    </recommendedName>
</protein>
<dbReference type="EMBL" id="FOAJ01000004">
    <property type="protein sequence ID" value="SEK96036.1"/>
    <property type="molecule type" value="Genomic_DNA"/>
</dbReference>
<dbReference type="InterPro" id="IPR024507">
    <property type="entry name" value="AtzH-like"/>
</dbReference>
<dbReference type="NCBIfam" id="NF033625">
    <property type="entry name" value="HpxZ"/>
    <property type="match status" value="1"/>
</dbReference>
<dbReference type="Proteomes" id="UP000199120">
    <property type="component" value="Unassembled WGS sequence"/>
</dbReference>
<dbReference type="Pfam" id="PF11533">
    <property type="entry name" value="AtzH-like"/>
    <property type="match status" value="1"/>
</dbReference>
<reference evidence="2" key="1">
    <citation type="submission" date="2016-10" db="EMBL/GenBank/DDBJ databases">
        <authorList>
            <person name="Varghese N."/>
            <person name="Submissions S."/>
        </authorList>
    </citation>
    <scope>NUCLEOTIDE SEQUENCE [LARGE SCALE GENOMIC DNA]</scope>
    <source>
        <strain evidence="2">LMG 26416</strain>
    </source>
</reference>
<dbReference type="STRING" id="416943.SAMN05445871_3905"/>
<name>A0A1H7LB47_9BURK</name>
<proteinExistence type="predicted"/>
<dbReference type="OrthoDB" id="9791198at2"/>
<keyword evidence="2" id="KW-1185">Reference proteome</keyword>
<dbReference type="RefSeq" id="WP_090547899.1">
    <property type="nucleotide sequence ID" value="NZ_FNSR01000002.1"/>
</dbReference>
<dbReference type="SUPFAM" id="SSF54427">
    <property type="entry name" value="NTF2-like"/>
    <property type="match status" value="1"/>
</dbReference>
<evidence type="ECO:0008006" key="3">
    <source>
        <dbReference type="Google" id="ProtNLM"/>
    </source>
</evidence>
<dbReference type="AlphaFoldDB" id="A0A1H7LB47"/>
<gene>
    <name evidence="1" type="ORF">SAMN05192542_104271</name>
</gene>
<accession>A0A1H7LB47</accession>
<dbReference type="InterPro" id="IPR032710">
    <property type="entry name" value="NTF2-like_dom_sf"/>
</dbReference>
<sequence length="127" mass="14197">MMEVNRPDVLAEVNAAFDAYEQALVTNDVAMLDMLFLDSPDTLRYGATENLYGYDAIRAFRAARPSKGLARTVTARVVTTYGTSFAVANIEFRRDGDARIGRQSQTWLKTDAGWRVVAAHVSWMETK</sequence>
<organism evidence="1 2">
    <name type="scientific">Paraburkholderia caballeronis</name>
    <dbReference type="NCBI Taxonomy" id="416943"/>
    <lineage>
        <taxon>Bacteria</taxon>
        <taxon>Pseudomonadati</taxon>
        <taxon>Pseudomonadota</taxon>
        <taxon>Betaproteobacteria</taxon>
        <taxon>Burkholderiales</taxon>
        <taxon>Burkholderiaceae</taxon>
        <taxon>Paraburkholderia</taxon>
    </lineage>
</organism>
<evidence type="ECO:0000313" key="1">
    <source>
        <dbReference type="EMBL" id="SEK96036.1"/>
    </source>
</evidence>